<keyword evidence="3" id="KW-0813">Transport</keyword>
<evidence type="ECO:0000256" key="2">
    <source>
        <dbReference type="ARBA" id="ARBA00009773"/>
    </source>
</evidence>
<dbReference type="GO" id="GO:0055085">
    <property type="term" value="P:transmembrane transport"/>
    <property type="evidence" value="ECO:0007669"/>
    <property type="project" value="TreeGrafter"/>
</dbReference>
<feature type="transmembrane region" description="Helical" evidence="8">
    <location>
        <begin position="257"/>
        <end position="279"/>
    </location>
</feature>
<keyword evidence="5 8" id="KW-0812">Transmembrane</keyword>
<evidence type="ECO:0000313" key="10">
    <source>
        <dbReference type="Proteomes" id="UP000515275"/>
    </source>
</evidence>
<evidence type="ECO:0000256" key="4">
    <source>
        <dbReference type="ARBA" id="ARBA00022475"/>
    </source>
</evidence>
<dbReference type="PANTHER" id="PTHR21716:SF53">
    <property type="entry name" value="PERMEASE PERM-RELATED"/>
    <property type="match status" value="1"/>
</dbReference>
<protein>
    <submittedName>
        <fullName evidence="9">AI-2E family transporter</fullName>
    </submittedName>
</protein>
<evidence type="ECO:0000256" key="7">
    <source>
        <dbReference type="ARBA" id="ARBA00023136"/>
    </source>
</evidence>
<dbReference type="AlphaFoldDB" id="A0A7G7YPG1"/>
<dbReference type="Pfam" id="PF01594">
    <property type="entry name" value="AI-2E_transport"/>
    <property type="match status" value="1"/>
</dbReference>
<dbReference type="PANTHER" id="PTHR21716">
    <property type="entry name" value="TRANSMEMBRANE PROTEIN"/>
    <property type="match status" value="1"/>
</dbReference>
<keyword evidence="7 8" id="KW-0472">Membrane</keyword>
<comment type="similarity">
    <text evidence="2">Belongs to the autoinducer-2 exporter (AI-2E) (TC 2.A.86) family.</text>
</comment>
<feature type="transmembrane region" description="Helical" evidence="8">
    <location>
        <begin position="286"/>
        <end position="302"/>
    </location>
</feature>
<evidence type="ECO:0000256" key="5">
    <source>
        <dbReference type="ARBA" id="ARBA00022692"/>
    </source>
</evidence>
<evidence type="ECO:0000313" key="9">
    <source>
        <dbReference type="EMBL" id="QNH96381.1"/>
    </source>
</evidence>
<proteinExistence type="inferred from homology"/>
<name>A0A7G7YPG1_9CORY</name>
<organism evidence="9 10">
    <name type="scientific">Corynebacterium anserum</name>
    <dbReference type="NCBI Taxonomy" id="2684406"/>
    <lineage>
        <taxon>Bacteria</taxon>
        <taxon>Bacillati</taxon>
        <taxon>Actinomycetota</taxon>
        <taxon>Actinomycetes</taxon>
        <taxon>Mycobacteriales</taxon>
        <taxon>Corynebacteriaceae</taxon>
        <taxon>Corynebacterium</taxon>
    </lineage>
</organism>
<feature type="transmembrane region" description="Helical" evidence="8">
    <location>
        <begin position="20"/>
        <end position="43"/>
    </location>
</feature>
<comment type="subcellular location">
    <subcellularLocation>
        <location evidence="1">Cell membrane</location>
        <topology evidence="1">Multi-pass membrane protein</topology>
    </subcellularLocation>
</comment>
<sequence length="385" mass="40742">MTTNQGETRLTERLQRDIPYPVIVTAAWSICALLIAGGLWLVGTFTSKVMIVVVPVAIAMLLAALLTPMHVKLTTKLHFPRGLSALTCVLSLITIVALGLTFAVNQFASGYVTLASKAQQGLDSLIDWLHTGPFQIPQKNGASMLDSVSEFMKSNSDKLVSNAVDAGATTVDYIAGVLICLIAMFFFIYDGPRIARYLLGWLPKNIQAPAWTAAAAAWVSLKGYTRMQVVVAAINATGIGIGAWILGIPLVIPVTVVVFLCSFVPIVGALISGAIAVLIAFVDGGIVHALIMLGIVIGVHLVETHVLQPFLMGHALSVHPLAVIIVVAMGTYLFGLPGALFAVPITAMLNAAVKAVQTTPVPDQEEHLSKYPYGKAIGPGVRNTD</sequence>
<dbReference type="InterPro" id="IPR002549">
    <property type="entry name" value="AI-2E-like"/>
</dbReference>
<evidence type="ECO:0000256" key="3">
    <source>
        <dbReference type="ARBA" id="ARBA00022448"/>
    </source>
</evidence>
<gene>
    <name evidence="9" type="ORF">GP473_06670</name>
</gene>
<evidence type="ECO:0000256" key="8">
    <source>
        <dbReference type="SAM" id="Phobius"/>
    </source>
</evidence>
<dbReference type="Proteomes" id="UP000515275">
    <property type="component" value="Chromosome"/>
</dbReference>
<feature type="transmembrane region" description="Helical" evidence="8">
    <location>
        <begin position="49"/>
        <end position="71"/>
    </location>
</feature>
<feature type="transmembrane region" description="Helical" evidence="8">
    <location>
        <begin position="322"/>
        <end position="343"/>
    </location>
</feature>
<keyword evidence="4" id="KW-1003">Cell membrane</keyword>
<dbReference type="RefSeq" id="WP_186276751.1">
    <property type="nucleotide sequence ID" value="NZ_CP046883.1"/>
</dbReference>
<feature type="transmembrane region" description="Helical" evidence="8">
    <location>
        <begin position="170"/>
        <end position="189"/>
    </location>
</feature>
<feature type="transmembrane region" description="Helical" evidence="8">
    <location>
        <begin position="229"/>
        <end position="251"/>
    </location>
</feature>
<feature type="transmembrane region" description="Helical" evidence="8">
    <location>
        <begin position="83"/>
        <end position="104"/>
    </location>
</feature>
<keyword evidence="6 8" id="KW-1133">Transmembrane helix</keyword>
<evidence type="ECO:0000256" key="1">
    <source>
        <dbReference type="ARBA" id="ARBA00004651"/>
    </source>
</evidence>
<dbReference type="KEGG" id="cans:GP473_06670"/>
<keyword evidence="10" id="KW-1185">Reference proteome</keyword>
<dbReference type="EMBL" id="CP046883">
    <property type="protein sequence ID" value="QNH96381.1"/>
    <property type="molecule type" value="Genomic_DNA"/>
</dbReference>
<dbReference type="GO" id="GO:0005886">
    <property type="term" value="C:plasma membrane"/>
    <property type="evidence" value="ECO:0007669"/>
    <property type="project" value="UniProtKB-SubCell"/>
</dbReference>
<accession>A0A7G7YPG1</accession>
<reference evidence="9 10" key="1">
    <citation type="submission" date="2019-12" db="EMBL/GenBank/DDBJ databases">
        <title>Corynebacterium sp. nov., isolated from feces of the Anser Albifrons in China.</title>
        <authorList>
            <person name="Liu Q."/>
        </authorList>
    </citation>
    <scope>NUCLEOTIDE SEQUENCE [LARGE SCALE GENOMIC DNA]</scope>
    <source>
        <strain evidence="9 10">23H37-10</strain>
    </source>
</reference>
<evidence type="ECO:0000256" key="6">
    <source>
        <dbReference type="ARBA" id="ARBA00022989"/>
    </source>
</evidence>